<dbReference type="AlphaFoldDB" id="A0A507AZS0"/>
<dbReference type="InterPro" id="IPR051089">
    <property type="entry name" value="prtT"/>
</dbReference>
<dbReference type="Proteomes" id="UP000319257">
    <property type="component" value="Unassembled WGS sequence"/>
</dbReference>
<reference evidence="7 8" key="1">
    <citation type="submission" date="2019-06" db="EMBL/GenBank/DDBJ databases">
        <title>Draft genome sequence of the filamentous fungus Phialemoniopsis curvata isolated from diesel fuel.</title>
        <authorList>
            <person name="Varaljay V.A."/>
            <person name="Lyon W.J."/>
            <person name="Crouch A.L."/>
            <person name="Drake C.E."/>
            <person name="Hollomon J.M."/>
            <person name="Nadeau L.J."/>
            <person name="Nunn H.S."/>
            <person name="Stevenson B.S."/>
            <person name="Bojanowski C.L."/>
            <person name="Crookes-Goodson W.J."/>
        </authorList>
    </citation>
    <scope>NUCLEOTIDE SEQUENCE [LARGE SCALE GENOMIC DNA]</scope>
    <source>
        <strain evidence="7 8">D216</strain>
    </source>
</reference>
<dbReference type="RefSeq" id="XP_030991451.1">
    <property type="nucleotide sequence ID" value="XM_031144005.1"/>
</dbReference>
<organism evidence="7 8">
    <name type="scientific">Thyridium curvatum</name>
    <dbReference type="NCBI Taxonomy" id="1093900"/>
    <lineage>
        <taxon>Eukaryota</taxon>
        <taxon>Fungi</taxon>
        <taxon>Dikarya</taxon>
        <taxon>Ascomycota</taxon>
        <taxon>Pezizomycotina</taxon>
        <taxon>Sordariomycetes</taxon>
        <taxon>Sordariomycetidae</taxon>
        <taxon>Thyridiales</taxon>
        <taxon>Thyridiaceae</taxon>
        <taxon>Thyridium</taxon>
    </lineage>
</organism>
<evidence type="ECO:0000313" key="7">
    <source>
        <dbReference type="EMBL" id="TPX09740.1"/>
    </source>
</evidence>
<dbReference type="GO" id="GO:0000981">
    <property type="term" value="F:DNA-binding transcription factor activity, RNA polymerase II-specific"/>
    <property type="evidence" value="ECO:0007669"/>
    <property type="project" value="TreeGrafter"/>
</dbReference>
<keyword evidence="2" id="KW-0805">Transcription regulation</keyword>
<comment type="subcellular location">
    <subcellularLocation>
        <location evidence="1">Nucleus</location>
    </subcellularLocation>
</comment>
<keyword evidence="3" id="KW-0238">DNA-binding</keyword>
<comment type="caution">
    <text evidence="7">The sequence shown here is derived from an EMBL/GenBank/DDBJ whole genome shotgun (WGS) entry which is preliminary data.</text>
</comment>
<dbReference type="STRING" id="1093900.A0A507AZS0"/>
<protein>
    <recommendedName>
        <fullName evidence="6">Xylanolytic transcriptional activator regulatory domain-containing protein</fullName>
    </recommendedName>
</protein>
<evidence type="ECO:0000256" key="1">
    <source>
        <dbReference type="ARBA" id="ARBA00004123"/>
    </source>
</evidence>
<evidence type="ECO:0000256" key="5">
    <source>
        <dbReference type="ARBA" id="ARBA00023242"/>
    </source>
</evidence>
<evidence type="ECO:0000259" key="6">
    <source>
        <dbReference type="SMART" id="SM00906"/>
    </source>
</evidence>
<proteinExistence type="predicted"/>
<dbReference type="GO" id="GO:0008270">
    <property type="term" value="F:zinc ion binding"/>
    <property type="evidence" value="ECO:0007669"/>
    <property type="project" value="InterPro"/>
</dbReference>
<dbReference type="PANTHER" id="PTHR31845">
    <property type="entry name" value="FINGER DOMAIN PROTEIN, PUTATIVE-RELATED"/>
    <property type="match status" value="1"/>
</dbReference>
<dbReference type="GeneID" id="41976526"/>
<dbReference type="GO" id="GO:0000976">
    <property type="term" value="F:transcription cis-regulatory region binding"/>
    <property type="evidence" value="ECO:0007669"/>
    <property type="project" value="TreeGrafter"/>
</dbReference>
<dbReference type="OrthoDB" id="3163292at2759"/>
<dbReference type="CDD" id="cd12148">
    <property type="entry name" value="fungal_TF_MHR"/>
    <property type="match status" value="1"/>
</dbReference>
<name>A0A507AZS0_9PEZI</name>
<dbReference type="SMART" id="SM00906">
    <property type="entry name" value="Fungal_trans"/>
    <property type="match status" value="1"/>
</dbReference>
<keyword evidence="4" id="KW-0804">Transcription</keyword>
<feature type="domain" description="Xylanolytic transcriptional activator regulatory" evidence="6">
    <location>
        <begin position="160"/>
        <end position="243"/>
    </location>
</feature>
<gene>
    <name evidence="7" type="ORF">E0L32_009079</name>
</gene>
<accession>A0A507AZS0</accession>
<dbReference type="PANTHER" id="PTHR31845:SF17">
    <property type="entry name" value="ZN(II)2CYS6 TRANSCRIPTION FACTOR (EUROFUNG)"/>
    <property type="match status" value="1"/>
</dbReference>
<evidence type="ECO:0000256" key="2">
    <source>
        <dbReference type="ARBA" id="ARBA00023015"/>
    </source>
</evidence>
<dbReference type="EMBL" id="SKBQ01000063">
    <property type="protein sequence ID" value="TPX09740.1"/>
    <property type="molecule type" value="Genomic_DNA"/>
</dbReference>
<dbReference type="GO" id="GO:0006351">
    <property type="term" value="P:DNA-templated transcription"/>
    <property type="evidence" value="ECO:0007669"/>
    <property type="project" value="InterPro"/>
</dbReference>
<dbReference type="Pfam" id="PF04082">
    <property type="entry name" value="Fungal_trans"/>
    <property type="match status" value="1"/>
</dbReference>
<evidence type="ECO:0000313" key="8">
    <source>
        <dbReference type="Proteomes" id="UP000319257"/>
    </source>
</evidence>
<dbReference type="InterPro" id="IPR007219">
    <property type="entry name" value="XnlR_reg_dom"/>
</dbReference>
<keyword evidence="5" id="KW-0539">Nucleus</keyword>
<sequence>MRRDSNAEPSSLQPSGLLSREAMTGKFSLRAILSTGDGDAGEPSGMTVSLPRDDPVDLGLVNSTIAKSLFENFMTVLNPYICQMDPVLHTYPYVRQRSSFLFTAMLAMAAKLFNTSIHKQLHEHAEELLSRCFREGSKSAEIAQGALILTYWKEPQDTRAWTLVGWVIRMCIDLDWHKLAASLGGSYDDKSELERREVRNVERTWLVLFVYDRSISLQTGKPYMIERNDFIESVDTWCNNSISIANDFFLGALVRLRLETSVIFNLIGPKRFGRDGLSLNNIESLLTLINRRIMEWQNRWVQLAEQQGPPDEESCHPFLIRFYGTHLRLQVFSLPLQELLRACDPESSPSLEMLWVAYSSATDMLRMIPQNSSRLFFAQDSVHIMIAYSAAFLIKLLVLAPESMTKEIEPSTLEIIRNAAIAFSQQAAQPGSSCALQAGFLNKVTSNLATRWRTESRSAAANQVVAVAAQTPIQGNRPSSTRTPAQSRDWAILDSVDPASQQGTLDFQFVSDETWEHLFASAGFSTQDGVFLA</sequence>
<evidence type="ECO:0000256" key="4">
    <source>
        <dbReference type="ARBA" id="ARBA00023163"/>
    </source>
</evidence>
<keyword evidence="8" id="KW-1185">Reference proteome</keyword>
<dbReference type="GO" id="GO:0005634">
    <property type="term" value="C:nucleus"/>
    <property type="evidence" value="ECO:0007669"/>
    <property type="project" value="UniProtKB-SubCell"/>
</dbReference>
<evidence type="ECO:0000256" key="3">
    <source>
        <dbReference type="ARBA" id="ARBA00023125"/>
    </source>
</evidence>
<dbReference type="InParanoid" id="A0A507AZS0"/>